<feature type="compositionally biased region" description="Basic and acidic residues" evidence="1">
    <location>
        <begin position="137"/>
        <end position="162"/>
    </location>
</feature>
<reference evidence="2" key="1">
    <citation type="submission" date="2022-06" db="EMBL/GenBank/DDBJ databases">
        <title>Aquibacillus sp. a new bacterium isolated from soil saline samples.</title>
        <authorList>
            <person name="Galisteo C."/>
            <person name="De La Haba R."/>
            <person name="Sanchez-Porro C."/>
            <person name="Ventosa A."/>
        </authorList>
    </citation>
    <scope>NUCLEOTIDE SEQUENCE</scope>
    <source>
        <strain evidence="2">JCM 12387</strain>
    </source>
</reference>
<dbReference type="AlphaFoldDB" id="A0A9X3WSW6"/>
<feature type="region of interest" description="Disordered" evidence="1">
    <location>
        <begin position="118"/>
        <end position="185"/>
    </location>
</feature>
<dbReference type="EMBL" id="JAMQJZ010000032">
    <property type="protein sequence ID" value="MDC3422834.1"/>
    <property type="molecule type" value="Genomic_DNA"/>
</dbReference>
<dbReference type="InterPro" id="IPR025571">
    <property type="entry name" value="YqfQ"/>
</dbReference>
<evidence type="ECO:0000313" key="2">
    <source>
        <dbReference type="EMBL" id="MDC3422834.1"/>
    </source>
</evidence>
<feature type="compositionally biased region" description="Basic residues" evidence="1">
    <location>
        <begin position="163"/>
        <end position="172"/>
    </location>
</feature>
<protein>
    <submittedName>
        <fullName evidence="2">YqfQ family protein</fullName>
    </submittedName>
</protein>
<dbReference type="Proteomes" id="UP001145072">
    <property type="component" value="Unassembled WGS sequence"/>
</dbReference>
<keyword evidence="3" id="KW-1185">Reference proteome</keyword>
<evidence type="ECO:0000313" key="3">
    <source>
        <dbReference type="Proteomes" id="UP001145072"/>
    </source>
</evidence>
<dbReference type="RefSeq" id="WP_259867339.1">
    <property type="nucleotide sequence ID" value="NZ_JAMQJZ010000032.1"/>
</dbReference>
<feature type="compositionally biased region" description="Low complexity" evidence="1">
    <location>
        <begin position="173"/>
        <end position="185"/>
    </location>
</feature>
<sequence>MFSPPRGQSAFRQFSNPSNFRQSPFFGSGFGNPSSFAQAQTGKGGIGGLLGRFFGSGASGATGAAKSALGSGGGITQTLANIQQVMNMAQSATPIIQQYGPMVKNIPTMLSLIKAFNEDDDEEDETKEGSSGSSDEQGEKKTGNKIEVKGENINKMETEVHSKNKQQQKKKSSTQTGTSTPKLFI</sequence>
<accession>A0A9X3WSW6</accession>
<dbReference type="Pfam" id="PF14181">
    <property type="entry name" value="YqfQ"/>
    <property type="match status" value="1"/>
</dbReference>
<organism evidence="2 3">
    <name type="scientific">Aquibacillus koreensis</name>
    <dbReference type="NCBI Taxonomy" id="279446"/>
    <lineage>
        <taxon>Bacteria</taxon>
        <taxon>Bacillati</taxon>
        <taxon>Bacillota</taxon>
        <taxon>Bacilli</taxon>
        <taxon>Bacillales</taxon>
        <taxon>Bacillaceae</taxon>
        <taxon>Aquibacillus</taxon>
    </lineage>
</organism>
<name>A0A9X3WSW6_9BACI</name>
<gene>
    <name evidence="2" type="ORF">NC661_21050</name>
</gene>
<proteinExistence type="predicted"/>
<comment type="caution">
    <text evidence="2">The sequence shown here is derived from an EMBL/GenBank/DDBJ whole genome shotgun (WGS) entry which is preliminary data.</text>
</comment>
<evidence type="ECO:0000256" key="1">
    <source>
        <dbReference type="SAM" id="MobiDB-lite"/>
    </source>
</evidence>